<evidence type="ECO:0000313" key="1">
    <source>
        <dbReference type="EMBL" id="KAJ8045612.1"/>
    </source>
</evidence>
<dbReference type="AlphaFoldDB" id="A0A9Q1HDM1"/>
<organism evidence="1 2">
    <name type="scientific">Holothuria leucospilota</name>
    <name type="common">Black long sea cucumber</name>
    <name type="synonym">Mertensiothuria leucospilota</name>
    <dbReference type="NCBI Taxonomy" id="206669"/>
    <lineage>
        <taxon>Eukaryota</taxon>
        <taxon>Metazoa</taxon>
        <taxon>Echinodermata</taxon>
        <taxon>Eleutherozoa</taxon>
        <taxon>Echinozoa</taxon>
        <taxon>Holothuroidea</taxon>
        <taxon>Aspidochirotacea</taxon>
        <taxon>Aspidochirotida</taxon>
        <taxon>Holothuriidae</taxon>
        <taxon>Holothuria</taxon>
    </lineage>
</organism>
<evidence type="ECO:0000313" key="2">
    <source>
        <dbReference type="Proteomes" id="UP001152320"/>
    </source>
</evidence>
<sequence>MYKLQRHAYACYDIQGIILCIGFSLTDTAFERLSNRSFTLPKLAFSDSPKITTDLPPKELGSVIVSKKVCTQQKNES</sequence>
<comment type="caution">
    <text evidence="1">The sequence shown here is derived from an EMBL/GenBank/DDBJ whole genome shotgun (WGS) entry which is preliminary data.</text>
</comment>
<keyword evidence="2" id="KW-1185">Reference proteome</keyword>
<dbReference type="Proteomes" id="UP001152320">
    <property type="component" value="Chromosome 3"/>
</dbReference>
<reference evidence="1" key="1">
    <citation type="submission" date="2021-10" db="EMBL/GenBank/DDBJ databases">
        <title>Tropical sea cucumber genome reveals ecological adaptation and Cuvierian tubules defense mechanism.</title>
        <authorList>
            <person name="Chen T."/>
        </authorList>
    </citation>
    <scope>NUCLEOTIDE SEQUENCE</scope>
    <source>
        <strain evidence="1">Nanhai2018</strain>
        <tissue evidence="1">Muscle</tissue>
    </source>
</reference>
<gene>
    <name evidence="1" type="ORF">HOLleu_08651</name>
</gene>
<name>A0A9Q1HDM1_HOLLE</name>
<protein>
    <submittedName>
        <fullName evidence="1">Uncharacterized protein</fullName>
    </submittedName>
</protein>
<accession>A0A9Q1HDM1</accession>
<dbReference type="EMBL" id="JAIZAY010000003">
    <property type="protein sequence ID" value="KAJ8045612.1"/>
    <property type="molecule type" value="Genomic_DNA"/>
</dbReference>
<proteinExistence type="predicted"/>